<organism evidence="7 8">
    <name type="scientific">Decorospora gaudefroyi</name>
    <dbReference type="NCBI Taxonomy" id="184978"/>
    <lineage>
        <taxon>Eukaryota</taxon>
        <taxon>Fungi</taxon>
        <taxon>Dikarya</taxon>
        <taxon>Ascomycota</taxon>
        <taxon>Pezizomycotina</taxon>
        <taxon>Dothideomycetes</taxon>
        <taxon>Pleosporomycetidae</taxon>
        <taxon>Pleosporales</taxon>
        <taxon>Pleosporineae</taxon>
        <taxon>Pleosporaceae</taxon>
        <taxon>Decorospora</taxon>
    </lineage>
</organism>
<keyword evidence="8" id="KW-1185">Reference proteome</keyword>
<keyword evidence="4" id="KW-0560">Oxidoreductase</keyword>
<dbReference type="Proteomes" id="UP000800040">
    <property type="component" value="Unassembled WGS sequence"/>
</dbReference>
<comment type="similarity">
    <text evidence="1">Belongs to the paxM FAD-dependent monooxygenase family.</text>
</comment>
<dbReference type="InterPro" id="IPR036188">
    <property type="entry name" value="FAD/NAD-bd_sf"/>
</dbReference>
<dbReference type="OrthoDB" id="2431938at2759"/>
<dbReference type="AlphaFoldDB" id="A0A6A5KGE4"/>
<keyword evidence="2" id="KW-0285">Flavoprotein</keyword>
<evidence type="ECO:0000259" key="6">
    <source>
        <dbReference type="Pfam" id="PF01494"/>
    </source>
</evidence>
<gene>
    <name evidence="7" type="ORF">BDW02DRAFT_497498</name>
</gene>
<reference evidence="7" key="1">
    <citation type="submission" date="2020-01" db="EMBL/GenBank/DDBJ databases">
        <authorList>
            <consortium name="DOE Joint Genome Institute"/>
            <person name="Haridas S."/>
            <person name="Albert R."/>
            <person name="Binder M."/>
            <person name="Bloem J."/>
            <person name="Labutti K."/>
            <person name="Salamov A."/>
            <person name="Andreopoulos B."/>
            <person name="Baker S.E."/>
            <person name="Barry K."/>
            <person name="Bills G."/>
            <person name="Bluhm B.H."/>
            <person name="Cannon C."/>
            <person name="Castanera R."/>
            <person name="Culley D.E."/>
            <person name="Daum C."/>
            <person name="Ezra D."/>
            <person name="Gonzalez J.B."/>
            <person name="Henrissat B."/>
            <person name="Kuo A."/>
            <person name="Liang C."/>
            <person name="Lipzen A."/>
            <person name="Lutzoni F."/>
            <person name="Magnuson J."/>
            <person name="Mondo S."/>
            <person name="Nolan M."/>
            <person name="Ohm R."/>
            <person name="Pangilinan J."/>
            <person name="Park H.-J."/>
            <person name="Ramirez L."/>
            <person name="Alfaro M."/>
            <person name="Sun H."/>
            <person name="Tritt A."/>
            <person name="Yoshinaga Y."/>
            <person name="Zwiers L.-H."/>
            <person name="Turgeon B.G."/>
            <person name="Goodwin S.B."/>
            <person name="Spatafora J.W."/>
            <person name="Crous P.W."/>
            <person name="Grigoriev I.V."/>
        </authorList>
    </citation>
    <scope>NUCLEOTIDE SEQUENCE</scope>
    <source>
        <strain evidence="7">P77</strain>
    </source>
</reference>
<dbReference type="GO" id="GO:0004497">
    <property type="term" value="F:monooxygenase activity"/>
    <property type="evidence" value="ECO:0007669"/>
    <property type="project" value="InterPro"/>
</dbReference>
<keyword evidence="3" id="KW-0274">FAD</keyword>
<proteinExistence type="inferred from homology"/>
<evidence type="ECO:0000256" key="1">
    <source>
        <dbReference type="ARBA" id="ARBA00007992"/>
    </source>
</evidence>
<dbReference type="GO" id="GO:0071949">
    <property type="term" value="F:FAD binding"/>
    <property type="evidence" value="ECO:0007669"/>
    <property type="project" value="InterPro"/>
</dbReference>
<evidence type="ECO:0000313" key="8">
    <source>
        <dbReference type="Proteomes" id="UP000800040"/>
    </source>
</evidence>
<dbReference type="Gene3D" id="3.50.50.60">
    <property type="entry name" value="FAD/NAD(P)-binding domain"/>
    <property type="match status" value="1"/>
</dbReference>
<dbReference type="InterPro" id="IPR002938">
    <property type="entry name" value="FAD-bd"/>
</dbReference>
<protein>
    <recommendedName>
        <fullName evidence="6">FAD-binding domain-containing protein</fullName>
    </recommendedName>
</protein>
<dbReference type="Pfam" id="PF01494">
    <property type="entry name" value="FAD_binding_3"/>
    <property type="match status" value="1"/>
</dbReference>
<evidence type="ECO:0000256" key="5">
    <source>
        <dbReference type="SAM" id="MobiDB-lite"/>
    </source>
</evidence>
<dbReference type="EMBL" id="ML975297">
    <property type="protein sequence ID" value="KAF1834747.1"/>
    <property type="molecule type" value="Genomic_DNA"/>
</dbReference>
<evidence type="ECO:0000256" key="2">
    <source>
        <dbReference type="ARBA" id="ARBA00022630"/>
    </source>
</evidence>
<feature type="region of interest" description="Disordered" evidence="5">
    <location>
        <begin position="81"/>
        <end position="101"/>
    </location>
</feature>
<feature type="domain" description="FAD-binding" evidence="6">
    <location>
        <begin position="8"/>
        <end position="73"/>
    </location>
</feature>
<evidence type="ECO:0000256" key="4">
    <source>
        <dbReference type="ARBA" id="ARBA00023002"/>
    </source>
</evidence>
<accession>A0A6A5KGE4</accession>
<name>A0A6A5KGE4_9PLEO</name>
<dbReference type="InterPro" id="IPR050562">
    <property type="entry name" value="FAD_mOase_fung"/>
</dbReference>
<dbReference type="SUPFAM" id="SSF51905">
    <property type="entry name" value="FAD/NAD(P)-binding domain"/>
    <property type="match status" value="1"/>
</dbReference>
<dbReference type="PANTHER" id="PTHR47356">
    <property type="entry name" value="FAD-DEPENDENT MONOOXYGENASE ASQG-RELATED"/>
    <property type="match status" value="1"/>
</dbReference>
<evidence type="ECO:0000313" key="7">
    <source>
        <dbReference type="EMBL" id="KAF1834747.1"/>
    </source>
</evidence>
<sequence>MDAARNFRVIIGGGGISGLTLANALEKAGIDYVLLEARDIIAPQVGASIGIFANGARILDQLGCFERIEKSGICDLKISTSRHGNGKEFHSSDGVSLMQKR</sequence>
<dbReference type="PANTHER" id="PTHR47356:SF2">
    <property type="entry name" value="FAD-BINDING DOMAIN-CONTAINING PROTEIN-RELATED"/>
    <property type="match status" value="1"/>
</dbReference>
<evidence type="ECO:0000256" key="3">
    <source>
        <dbReference type="ARBA" id="ARBA00022827"/>
    </source>
</evidence>